<dbReference type="RefSeq" id="WP_188982121.1">
    <property type="nucleotide sequence ID" value="NZ_BMPO01000002.1"/>
</dbReference>
<organism evidence="3 4">
    <name type="scientific">Pseudomonas matsuisoli</name>
    <dbReference type="NCBI Taxonomy" id="1515666"/>
    <lineage>
        <taxon>Bacteria</taxon>
        <taxon>Pseudomonadati</taxon>
        <taxon>Pseudomonadota</taxon>
        <taxon>Gammaproteobacteria</taxon>
        <taxon>Pseudomonadales</taxon>
        <taxon>Pseudomonadaceae</taxon>
        <taxon>Pseudomonas</taxon>
    </lineage>
</organism>
<dbReference type="GO" id="GO:0005829">
    <property type="term" value="C:cytosol"/>
    <property type="evidence" value="ECO:0007669"/>
    <property type="project" value="TreeGrafter"/>
</dbReference>
<dbReference type="InterPro" id="IPR015943">
    <property type="entry name" value="WD40/YVTN_repeat-like_dom_sf"/>
</dbReference>
<evidence type="ECO:0000256" key="2">
    <source>
        <dbReference type="ARBA" id="ARBA00022526"/>
    </source>
</evidence>
<protein>
    <submittedName>
        <fullName evidence="3">6-phosphogluconolactonase</fullName>
    </submittedName>
</protein>
<dbReference type="EMBL" id="BMPO01000002">
    <property type="protein sequence ID" value="GGJ86626.1"/>
    <property type="molecule type" value="Genomic_DNA"/>
</dbReference>
<dbReference type="GO" id="GO:0006006">
    <property type="term" value="P:glucose metabolic process"/>
    <property type="evidence" value="ECO:0007669"/>
    <property type="project" value="UniProtKB-KW"/>
</dbReference>
<dbReference type="SUPFAM" id="SSF51004">
    <property type="entry name" value="C-terminal (heme d1) domain of cytochrome cd1-nitrite reductase"/>
    <property type="match status" value="1"/>
</dbReference>
<dbReference type="AlphaFoldDB" id="A0A917UUD5"/>
<keyword evidence="2" id="KW-0119">Carbohydrate metabolism</keyword>
<name>A0A917UUD5_9PSED</name>
<proteinExistence type="inferred from homology"/>
<evidence type="ECO:0000313" key="4">
    <source>
        <dbReference type="Proteomes" id="UP000635983"/>
    </source>
</evidence>
<dbReference type="Gene3D" id="2.130.10.10">
    <property type="entry name" value="YVTN repeat-like/Quinoprotein amine dehydrogenase"/>
    <property type="match status" value="1"/>
</dbReference>
<comment type="caution">
    <text evidence="3">The sequence shown here is derived from an EMBL/GenBank/DDBJ whole genome shotgun (WGS) entry which is preliminary data.</text>
</comment>
<dbReference type="InterPro" id="IPR050282">
    <property type="entry name" value="Cycloisomerase_2"/>
</dbReference>
<reference evidence="3" key="2">
    <citation type="submission" date="2020-09" db="EMBL/GenBank/DDBJ databases">
        <authorList>
            <person name="Sun Q."/>
            <person name="Ohkuma M."/>
        </authorList>
    </citation>
    <scope>NUCLEOTIDE SEQUENCE</scope>
    <source>
        <strain evidence="3">JCM 30078</strain>
    </source>
</reference>
<evidence type="ECO:0000256" key="1">
    <source>
        <dbReference type="ARBA" id="ARBA00005564"/>
    </source>
</evidence>
<gene>
    <name evidence="3" type="ORF">GCM10009304_10820</name>
</gene>
<dbReference type="Pfam" id="PF10282">
    <property type="entry name" value="Lactonase"/>
    <property type="match status" value="1"/>
</dbReference>
<dbReference type="GO" id="GO:0017057">
    <property type="term" value="F:6-phosphogluconolactonase activity"/>
    <property type="evidence" value="ECO:0007669"/>
    <property type="project" value="TreeGrafter"/>
</dbReference>
<dbReference type="PANTHER" id="PTHR30344">
    <property type="entry name" value="6-PHOSPHOGLUCONOLACTONASE-RELATED"/>
    <property type="match status" value="1"/>
</dbReference>
<accession>A0A917UUD5</accession>
<dbReference type="PANTHER" id="PTHR30344:SF1">
    <property type="entry name" value="6-PHOSPHOGLUCONOLACTONASE"/>
    <property type="match status" value="1"/>
</dbReference>
<evidence type="ECO:0000313" key="3">
    <source>
        <dbReference type="EMBL" id="GGJ86626.1"/>
    </source>
</evidence>
<keyword evidence="4" id="KW-1185">Reference proteome</keyword>
<dbReference type="InterPro" id="IPR011048">
    <property type="entry name" value="Haem_d1_sf"/>
</dbReference>
<sequence length="350" mass="37728">MYAYIGSRTTRERNARGEGISVFKLDADQSTLEPVQIVGDLVNPSYLTLNSGGDVLYCVHGDQSDVSAFRVNRADGTLSLLNQQSTEGKNPVHLALDPTERYLVVTNHIGASLAVLPVADDGSLLPLVQLVKIDGEPGPHRIEQPHAKPHFNLFDPSGRYVAVPDKGLDKIFCYRFDNGHLTPTQTPAVHAREAAGPRHIVFHPAGRMAYAVNELDSTVTAYAFDPVKGTLEPQQILSALPASYTGNSRAAGIQIDANGSFLYVSNRGYDSIAVFAVNPQSGLLAFIEATPSQGRTPRFFTLTPNGKYLFALNEDSDSIVAFAVDHALGRLESTGFKISSGSPVCMIFSP</sequence>
<dbReference type="InterPro" id="IPR019405">
    <property type="entry name" value="Lactonase_7-beta_prop"/>
</dbReference>
<dbReference type="Proteomes" id="UP000635983">
    <property type="component" value="Unassembled WGS sequence"/>
</dbReference>
<keyword evidence="2" id="KW-0313">Glucose metabolism</keyword>
<comment type="similarity">
    <text evidence="1">Belongs to the cycloisomerase 2 family.</text>
</comment>
<reference evidence="3" key="1">
    <citation type="journal article" date="2014" name="Int. J. Syst. Evol. Microbiol.">
        <title>Complete genome sequence of Corynebacterium casei LMG S-19264T (=DSM 44701T), isolated from a smear-ripened cheese.</title>
        <authorList>
            <consortium name="US DOE Joint Genome Institute (JGI-PGF)"/>
            <person name="Walter F."/>
            <person name="Albersmeier A."/>
            <person name="Kalinowski J."/>
            <person name="Ruckert C."/>
        </authorList>
    </citation>
    <scope>NUCLEOTIDE SEQUENCE</scope>
    <source>
        <strain evidence="3">JCM 30078</strain>
    </source>
</reference>